<dbReference type="OrthoDB" id="9801609at2"/>
<evidence type="ECO:0000313" key="4">
    <source>
        <dbReference type="Proteomes" id="UP000266568"/>
    </source>
</evidence>
<name>A0A397P8S2_9SPHN</name>
<evidence type="ECO:0000259" key="2">
    <source>
        <dbReference type="Pfam" id="PF00534"/>
    </source>
</evidence>
<dbReference type="Pfam" id="PF00534">
    <property type="entry name" value="Glycos_transf_1"/>
    <property type="match status" value="1"/>
</dbReference>
<dbReference type="PANTHER" id="PTHR46401:SF2">
    <property type="entry name" value="GLYCOSYLTRANSFERASE WBBK-RELATED"/>
    <property type="match status" value="1"/>
</dbReference>
<feature type="domain" description="Glycosyl transferase family 1" evidence="2">
    <location>
        <begin position="261"/>
        <end position="417"/>
    </location>
</feature>
<protein>
    <submittedName>
        <fullName evidence="3">Glycosyltransferase involved in cell wall biosynthesis</fullName>
    </submittedName>
</protein>
<dbReference type="RefSeq" id="WP_004211627.1">
    <property type="nucleotide sequence ID" value="NZ_QXDC01000002.1"/>
</dbReference>
<evidence type="ECO:0000313" key="3">
    <source>
        <dbReference type="EMBL" id="RIA45960.1"/>
    </source>
</evidence>
<reference evidence="3 4" key="1">
    <citation type="submission" date="2018-08" db="EMBL/GenBank/DDBJ databases">
        <title>Genomic Encyclopedia of Type Strains, Phase IV (KMG-IV): sequencing the most valuable type-strain genomes for metagenomic binning, comparative biology and taxonomic classification.</title>
        <authorList>
            <person name="Goeker M."/>
        </authorList>
    </citation>
    <scope>NUCLEOTIDE SEQUENCE [LARGE SCALE GENOMIC DNA]</scope>
    <source>
        <strain evidence="3 4">DSM 25527</strain>
    </source>
</reference>
<keyword evidence="4" id="KW-1185">Reference proteome</keyword>
<dbReference type="CDD" id="cd03809">
    <property type="entry name" value="GT4_MtfB-like"/>
    <property type="match status" value="1"/>
</dbReference>
<dbReference type="AlphaFoldDB" id="A0A397P8S2"/>
<gene>
    <name evidence="3" type="ORF">DFR49_0489</name>
</gene>
<sequence>MSLPPDLRIGIDGFNLALPQGTGVATYARTLAEALQGMGRRIDLVYGLDVSPKSALHQRETLFFAALAQGRSGEEPPAKITPWGRVRRLAMGPGARDLVEVPVSGRVVREGVGARVPAFDRLFTLNRLFWIGRRYLLRYGRLLPVRMPEPPAIMHWTYPVPVRLVGARNIYTIHDLVPLRLPYLSLENKAYHERLLQACASAAEHILTVSDVSRGDIMEQLGFASNHVTTIHQAVPDMQTPAGEPEVEARRLHALFDLEPQGYFLFYGATEPKKNVGRLIEAYLGSGIDRPLIIAGPTAWQSEGELRLLQGAHGKTLSRASQIRRIDYLPADHLALLLRGARGLVFPSLYEGFGLPTIEAMRAGVPVIAGDAGALPEITGGAALLVDPYDVSAISAAMARLDTDAELRARLIAAGNERAENYALGPYQYALNQLHLQLLEGEHRTPFALSGAL</sequence>
<dbReference type="GO" id="GO:0016757">
    <property type="term" value="F:glycosyltransferase activity"/>
    <property type="evidence" value="ECO:0007669"/>
    <property type="project" value="InterPro"/>
</dbReference>
<dbReference type="PANTHER" id="PTHR46401">
    <property type="entry name" value="GLYCOSYLTRANSFERASE WBBK-RELATED"/>
    <property type="match status" value="1"/>
</dbReference>
<proteinExistence type="predicted"/>
<dbReference type="SUPFAM" id="SSF53756">
    <property type="entry name" value="UDP-Glycosyltransferase/glycogen phosphorylase"/>
    <property type="match status" value="1"/>
</dbReference>
<keyword evidence="1 3" id="KW-0808">Transferase</keyword>
<dbReference type="InterPro" id="IPR001296">
    <property type="entry name" value="Glyco_trans_1"/>
</dbReference>
<dbReference type="GO" id="GO:0009103">
    <property type="term" value="P:lipopolysaccharide biosynthetic process"/>
    <property type="evidence" value="ECO:0007669"/>
    <property type="project" value="TreeGrafter"/>
</dbReference>
<comment type="caution">
    <text evidence="3">The sequence shown here is derived from an EMBL/GenBank/DDBJ whole genome shotgun (WGS) entry which is preliminary data.</text>
</comment>
<organism evidence="3 4">
    <name type="scientific">Hephaestia caeni</name>
    <dbReference type="NCBI Taxonomy" id="645617"/>
    <lineage>
        <taxon>Bacteria</taxon>
        <taxon>Pseudomonadati</taxon>
        <taxon>Pseudomonadota</taxon>
        <taxon>Alphaproteobacteria</taxon>
        <taxon>Sphingomonadales</taxon>
        <taxon>Sphingomonadaceae</taxon>
        <taxon>Hephaestia</taxon>
    </lineage>
</organism>
<accession>A0A397P8S2</accession>
<dbReference type="Proteomes" id="UP000266568">
    <property type="component" value="Unassembled WGS sequence"/>
</dbReference>
<evidence type="ECO:0000256" key="1">
    <source>
        <dbReference type="ARBA" id="ARBA00022679"/>
    </source>
</evidence>
<dbReference type="EMBL" id="QXDC01000002">
    <property type="protein sequence ID" value="RIA45960.1"/>
    <property type="molecule type" value="Genomic_DNA"/>
</dbReference>
<dbReference type="Gene3D" id="3.40.50.2000">
    <property type="entry name" value="Glycogen Phosphorylase B"/>
    <property type="match status" value="2"/>
</dbReference>